<keyword evidence="1" id="KW-0805">Transcription regulation</keyword>
<dbReference type="Gene3D" id="2.60.120.10">
    <property type="entry name" value="Jelly Rolls"/>
    <property type="match status" value="1"/>
</dbReference>
<dbReference type="PRINTS" id="PR00034">
    <property type="entry name" value="HTHCRP"/>
</dbReference>
<dbReference type="SUPFAM" id="SSF51206">
    <property type="entry name" value="cAMP-binding domain-like"/>
    <property type="match status" value="1"/>
</dbReference>
<dbReference type="InterPro" id="IPR036388">
    <property type="entry name" value="WH-like_DNA-bd_sf"/>
</dbReference>
<proteinExistence type="predicted"/>
<evidence type="ECO:0000259" key="4">
    <source>
        <dbReference type="PROSITE" id="PS51063"/>
    </source>
</evidence>
<dbReference type="InterPro" id="IPR012318">
    <property type="entry name" value="HTH_CRP"/>
</dbReference>
<dbReference type="Gene3D" id="1.10.10.10">
    <property type="entry name" value="Winged helix-like DNA-binding domain superfamily/Winged helix DNA-binding domain"/>
    <property type="match status" value="1"/>
</dbReference>
<protein>
    <submittedName>
        <fullName evidence="5">Crp/Fnr family transcriptional regulator</fullName>
    </submittedName>
</protein>
<dbReference type="Pfam" id="PF00027">
    <property type="entry name" value="cNMP_binding"/>
    <property type="match status" value="1"/>
</dbReference>
<dbReference type="SUPFAM" id="SSF46785">
    <property type="entry name" value="Winged helix' DNA-binding domain"/>
    <property type="match status" value="1"/>
</dbReference>
<name>A0ABV1E6P3_9FIRM</name>
<evidence type="ECO:0000256" key="2">
    <source>
        <dbReference type="ARBA" id="ARBA00023125"/>
    </source>
</evidence>
<dbReference type="InterPro" id="IPR000595">
    <property type="entry name" value="cNMP-bd_dom"/>
</dbReference>
<evidence type="ECO:0000313" key="5">
    <source>
        <dbReference type="EMBL" id="MEQ2442529.1"/>
    </source>
</evidence>
<accession>A0ABV1E6P3</accession>
<keyword evidence="2" id="KW-0238">DNA-binding</keyword>
<reference evidence="5 6" key="1">
    <citation type="submission" date="2024-03" db="EMBL/GenBank/DDBJ databases">
        <title>Human intestinal bacterial collection.</title>
        <authorList>
            <person name="Pauvert C."/>
            <person name="Hitch T.C.A."/>
            <person name="Clavel T."/>
        </authorList>
    </citation>
    <scope>NUCLEOTIDE SEQUENCE [LARGE SCALE GENOMIC DNA]</scope>
    <source>
        <strain evidence="5 6">CLA-AP-H29</strain>
    </source>
</reference>
<evidence type="ECO:0000256" key="3">
    <source>
        <dbReference type="ARBA" id="ARBA00023163"/>
    </source>
</evidence>
<comment type="caution">
    <text evidence="5">The sequence shown here is derived from an EMBL/GenBank/DDBJ whole genome shotgun (WGS) entry which is preliminary data.</text>
</comment>
<dbReference type="SMART" id="SM00419">
    <property type="entry name" value="HTH_CRP"/>
    <property type="match status" value="1"/>
</dbReference>
<dbReference type="Pfam" id="PF13545">
    <property type="entry name" value="HTH_Crp_2"/>
    <property type="match status" value="1"/>
</dbReference>
<dbReference type="RefSeq" id="WP_349231028.1">
    <property type="nucleotide sequence ID" value="NZ_JBBMFK010000004.1"/>
</dbReference>
<feature type="domain" description="HTH crp-type" evidence="4">
    <location>
        <begin position="150"/>
        <end position="215"/>
    </location>
</feature>
<dbReference type="InterPro" id="IPR018490">
    <property type="entry name" value="cNMP-bd_dom_sf"/>
</dbReference>
<keyword evidence="3" id="KW-0804">Transcription</keyword>
<sequence length="221" mass="24954">MDNPEHLLAHTLPFWPELSAEEQDTLKRSLLSAAVPKGTVTHRADQECQGLLLLLSGQLRVYLLSEEGREVTLYRVRAGELCVMSSSCLMDAIVFDVLIEAMEDTQAVTIPSAILSPILQNHPRAELFLYKTASERFSDIMWTIQQILFMGIDRRVAIFLWDEMLRNGPVIPLTHDEIARCIGSAREVVTKVLRYFSQEGIVSLSRGKVTVTDREKLRALT</sequence>
<dbReference type="Proteomes" id="UP001464378">
    <property type="component" value="Unassembled WGS sequence"/>
</dbReference>
<dbReference type="InterPro" id="IPR036390">
    <property type="entry name" value="WH_DNA-bd_sf"/>
</dbReference>
<dbReference type="PROSITE" id="PS51063">
    <property type="entry name" value="HTH_CRP_2"/>
    <property type="match status" value="1"/>
</dbReference>
<evidence type="ECO:0000256" key="1">
    <source>
        <dbReference type="ARBA" id="ARBA00023015"/>
    </source>
</evidence>
<dbReference type="InterPro" id="IPR014710">
    <property type="entry name" value="RmlC-like_jellyroll"/>
</dbReference>
<evidence type="ECO:0000313" key="6">
    <source>
        <dbReference type="Proteomes" id="UP001464378"/>
    </source>
</evidence>
<dbReference type="EMBL" id="JBBMFK010000004">
    <property type="protein sequence ID" value="MEQ2442529.1"/>
    <property type="molecule type" value="Genomic_DNA"/>
</dbReference>
<keyword evidence="6" id="KW-1185">Reference proteome</keyword>
<organism evidence="5 6">
    <name type="scientific">Pseudoflavonifractor intestinihominis</name>
    <dbReference type="NCBI Taxonomy" id="3133171"/>
    <lineage>
        <taxon>Bacteria</taxon>
        <taxon>Bacillati</taxon>
        <taxon>Bacillota</taxon>
        <taxon>Clostridia</taxon>
        <taxon>Eubacteriales</taxon>
        <taxon>Oscillospiraceae</taxon>
        <taxon>Pseudoflavonifractor</taxon>
    </lineage>
</organism>
<gene>
    <name evidence="5" type="ORF">WMO64_03495</name>
</gene>